<protein>
    <submittedName>
        <fullName evidence="2">Uncharacterized protein</fullName>
    </submittedName>
</protein>
<name>A0A7X0F331_9ACTN</name>
<dbReference type="RefSeq" id="WP_185089045.1">
    <property type="nucleotide sequence ID" value="NZ_JACHJB010000004.1"/>
</dbReference>
<reference evidence="2 3" key="1">
    <citation type="submission" date="2020-08" db="EMBL/GenBank/DDBJ databases">
        <title>Sequencing the genomes of 1000 actinobacteria strains.</title>
        <authorList>
            <person name="Klenk H.-P."/>
        </authorList>
    </citation>
    <scope>NUCLEOTIDE SEQUENCE [LARGE SCALE GENOMIC DNA]</scope>
    <source>
        <strain evidence="2 3">DSM 45913</strain>
    </source>
</reference>
<comment type="caution">
    <text evidence="2">The sequence shown here is derived from an EMBL/GenBank/DDBJ whole genome shotgun (WGS) entry which is preliminary data.</text>
</comment>
<feature type="transmembrane region" description="Helical" evidence="1">
    <location>
        <begin position="6"/>
        <end position="28"/>
    </location>
</feature>
<keyword evidence="1" id="KW-1133">Transmembrane helix</keyword>
<keyword evidence="1" id="KW-0812">Transmembrane</keyword>
<organism evidence="2 3">
    <name type="scientific">Nonomuraea muscovyensis</name>
    <dbReference type="NCBI Taxonomy" id="1124761"/>
    <lineage>
        <taxon>Bacteria</taxon>
        <taxon>Bacillati</taxon>
        <taxon>Actinomycetota</taxon>
        <taxon>Actinomycetes</taxon>
        <taxon>Streptosporangiales</taxon>
        <taxon>Streptosporangiaceae</taxon>
        <taxon>Nonomuraea</taxon>
    </lineage>
</organism>
<evidence type="ECO:0000313" key="2">
    <source>
        <dbReference type="EMBL" id="MBB6351261.1"/>
    </source>
</evidence>
<dbReference type="EMBL" id="JACHJB010000004">
    <property type="protein sequence ID" value="MBB6351261.1"/>
    <property type="molecule type" value="Genomic_DNA"/>
</dbReference>
<keyword evidence="3" id="KW-1185">Reference proteome</keyword>
<gene>
    <name evidence="2" type="ORF">FHU36_007844</name>
</gene>
<dbReference type="AlphaFoldDB" id="A0A7X0F331"/>
<proteinExistence type="predicted"/>
<dbReference type="Proteomes" id="UP000583800">
    <property type="component" value="Unassembled WGS sequence"/>
</dbReference>
<sequence length="134" mass="14818">MTPHDLFVLLVVASLVGLVAVCVAIMIIRRLGHGPVPDPRVYAVQVFSRTGERLTTSHIVGRWRKVSRMAARISAWPDVERVQLTPYQRSEDRMVLWVWKGGRAQGHRLGMTSTSTPTAERGGALNRTAAFIGS</sequence>
<accession>A0A7X0F331</accession>
<keyword evidence="1" id="KW-0472">Membrane</keyword>
<evidence type="ECO:0000256" key="1">
    <source>
        <dbReference type="SAM" id="Phobius"/>
    </source>
</evidence>
<evidence type="ECO:0000313" key="3">
    <source>
        <dbReference type="Proteomes" id="UP000583800"/>
    </source>
</evidence>